<dbReference type="InterPro" id="IPR004358">
    <property type="entry name" value="Sig_transdc_His_kin-like_C"/>
</dbReference>
<dbReference type="InterPro" id="IPR015943">
    <property type="entry name" value="WD40/YVTN_repeat-like_dom_sf"/>
</dbReference>
<dbReference type="InterPro" id="IPR011006">
    <property type="entry name" value="CheY-like_superfamily"/>
</dbReference>
<evidence type="ECO:0000259" key="16">
    <source>
        <dbReference type="PROSITE" id="PS50110"/>
    </source>
</evidence>
<keyword evidence="18" id="KW-1185">Reference proteome</keyword>
<dbReference type="InterPro" id="IPR003661">
    <property type="entry name" value="HisK_dim/P_dom"/>
</dbReference>
<evidence type="ECO:0000256" key="2">
    <source>
        <dbReference type="ARBA" id="ARBA00012438"/>
    </source>
</evidence>
<feature type="domain" description="Response regulatory" evidence="16">
    <location>
        <begin position="1089"/>
        <end position="1204"/>
    </location>
</feature>
<dbReference type="SMART" id="SM00342">
    <property type="entry name" value="HTH_ARAC"/>
    <property type="match status" value="1"/>
</dbReference>
<keyword evidence="8" id="KW-0902">Two-component regulatory system</keyword>
<evidence type="ECO:0000259" key="14">
    <source>
        <dbReference type="PROSITE" id="PS01124"/>
    </source>
</evidence>
<dbReference type="PROSITE" id="PS50110">
    <property type="entry name" value="RESPONSE_REGULATORY"/>
    <property type="match status" value="1"/>
</dbReference>
<dbReference type="SUPFAM" id="SSF52172">
    <property type="entry name" value="CheY-like"/>
    <property type="match status" value="1"/>
</dbReference>
<dbReference type="SUPFAM" id="SSF55874">
    <property type="entry name" value="ATPase domain of HSP90 chaperone/DNA topoisomerase II/histidine kinase"/>
    <property type="match status" value="1"/>
</dbReference>
<proteinExistence type="predicted"/>
<dbReference type="CDD" id="cd00082">
    <property type="entry name" value="HisKA"/>
    <property type="match status" value="1"/>
</dbReference>
<dbReference type="Gene3D" id="1.10.10.60">
    <property type="entry name" value="Homeodomain-like"/>
    <property type="match status" value="1"/>
</dbReference>
<dbReference type="SMART" id="SM00388">
    <property type="entry name" value="HisKA"/>
    <property type="match status" value="1"/>
</dbReference>
<evidence type="ECO:0000256" key="1">
    <source>
        <dbReference type="ARBA" id="ARBA00000085"/>
    </source>
</evidence>
<evidence type="ECO:0000313" key="18">
    <source>
        <dbReference type="Proteomes" id="UP000466586"/>
    </source>
</evidence>
<evidence type="ECO:0000256" key="6">
    <source>
        <dbReference type="ARBA" id="ARBA00022777"/>
    </source>
</evidence>
<dbReference type="Pfam" id="PF07495">
    <property type="entry name" value="Y_Y_Y"/>
    <property type="match status" value="1"/>
</dbReference>
<dbReference type="SMART" id="SM00448">
    <property type="entry name" value="REC"/>
    <property type="match status" value="1"/>
</dbReference>
<dbReference type="PRINTS" id="PR00344">
    <property type="entry name" value="BCTRLSENSOR"/>
</dbReference>
<dbReference type="PANTHER" id="PTHR43547">
    <property type="entry name" value="TWO-COMPONENT HISTIDINE KINASE"/>
    <property type="match status" value="1"/>
</dbReference>
<dbReference type="PROSITE" id="PS01124">
    <property type="entry name" value="HTH_ARAC_FAMILY_2"/>
    <property type="match status" value="1"/>
</dbReference>
<keyword evidence="11" id="KW-0804">Transcription</keyword>
<dbReference type="SUPFAM" id="SSF50998">
    <property type="entry name" value="Quinoprotein alcohol dehydrogenase-like"/>
    <property type="match status" value="1"/>
</dbReference>
<dbReference type="GO" id="GO:0003700">
    <property type="term" value="F:DNA-binding transcription factor activity"/>
    <property type="evidence" value="ECO:0007669"/>
    <property type="project" value="InterPro"/>
</dbReference>
<keyword evidence="3 12" id="KW-0597">Phosphoprotein</keyword>
<dbReference type="InterPro" id="IPR001789">
    <property type="entry name" value="Sig_transdc_resp-reg_receiver"/>
</dbReference>
<dbReference type="SMART" id="SM00387">
    <property type="entry name" value="HATPase_c"/>
    <property type="match status" value="1"/>
</dbReference>
<dbReference type="Gene3D" id="1.10.287.130">
    <property type="match status" value="1"/>
</dbReference>
<reference evidence="17 18" key="1">
    <citation type="submission" date="2019-11" db="EMBL/GenBank/DDBJ databases">
        <title>Pedobacter sp. HMF7647 Genome sequencing and assembly.</title>
        <authorList>
            <person name="Kang H."/>
            <person name="Kim H."/>
            <person name="Joh K."/>
        </authorList>
    </citation>
    <scope>NUCLEOTIDE SEQUENCE [LARGE SCALE GENOMIC DNA]</scope>
    <source>
        <strain evidence="17 18">HMF7647</strain>
    </source>
</reference>
<keyword evidence="4" id="KW-0808">Transferase</keyword>
<dbReference type="InterPro" id="IPR036097">
    <property type="entry name" value="HisK_dim/P_sf"/>
</dbReference>
<dbReference type="EC" id="2.7.13.3" evidence="2"/>
<dbReference type="Pfam" id="PF00512">
    <property type="entry name" value="HisKA"/>
    <property type="match status" value="1"/>
</dbReference>
<keyword evidence="5" id="KW-0547">Nucleotide-binding</keyword>
<dbReference type="GO" id="GO:0000155">
    <property type="term" value="F:phosphorelay sensor kinase activity"/>
    <property type="evidence" value="ECO:0007669"/>
    <property type="project" value="InterPro"/>
</dbReference>
<evidence type="ECO:0000256" key="9">
    <source>
        <dbReference type="ARBA" id="ARBA00023015"/>
    </source>
</evidence>
<dbReference type="FunFam" id="1.10.287.130:FF:000045">
    <property type="entry name" value="Two-component system sensor histidine kinase/response regulator"/>
    <property type="match status" value="1"/>
</dbReference>
<dbReference type="GO" id="GO:0043565">
    <property type="term" value="F:sequence-specific DNA binding"/>
    <property type="evidence" value="ECO:0007669"/>
    <property type="project" value="InterPro"/>
</dbReference>
<dbReference type="InterPro" id="IPR011047">
    <property type="entry name" value="Quinoprotein_ADH-like_sf"/>
</dbReference>
<evidence type="ECO:0000256" key="5">
    <source>
        <dbReference type="ARBA" id="ARBA00022741"/>
    </source>
</evidence>
<keyword evidence="13" id="KW-0812">Transmembrane</keyword>
<dbReference type="InterPro" id="IPR009057">
    <property type="entry name" value="Homeodomain-like_sf"/>
</dbReference>
<name>A0A7K1Y696_9SPHI</name>
<dbReference type="Pfam" id="PF12833">
    <property type="entry name" value="HTH_18"/>
    <property type="match status" value="1"/>
</dbReference>
<evidence type="ECO:0000256" key="11">
    <source>
        <dbReference type="ARBA" id="ARBA00023163"/>
    </source>
</evidence>
<dbReference type="InterPro" id="IPR005467">
    <property type="entry name" value="His_kinase_dom"/>
</dbReference>
<organism evidence="17 18">
    <name type="scientific">Hufsiella arboris</name>
    <dbReference type="NCBI Taxonomy" id="2695275"/>
    <lineage>
        <taxon>Bacteria</taxon>
        <taxon>Pseudomonadati</taxon>
        <taxon>Bacteroidota</taxon>
        <taxon>Sphingobacteriia</taxon>
        <taxon>Sphingobacteriales</taxon>
        <taxon>Sphingobacteriaceae</taxon>
        <taxon>Hufsiella</taxon>
    </lineage>
</organism>
<dbReference type="SUPFAM" id="SSF47384">
    <property type="entry name" value="Homodimeric domain of signal transducing histidine kinase"/>
    <property type="match status" value="1"/>
</dbReference>
<dbReference type="InterPro" id="IPR036890">
    <property type="entry name" value="HATPase_C_sf"/>
</dbReference>
<protein>
    <recommendedName>
        <fullName evidence="2">histidine kinase</fullName>
        <ecNumber evidence="2">2.7.13.3</ecNumber>
    </recommendedName>
</protein>
<dbReference type="Gene3D" id="3.30.565.10">
    <property type="entry name" value="Histidine kinase-like ATPase, C-terminal domain"/>
    <property type="match status" value="1"/>
</dbReference>
<dbReference type="InterPro" id="IPR018062">
    <property type="entry name" value="HTH_AraC-typ_CS"/>
</dbReference>
<dbReference type="PROSITE" id="PS50109">
    <property type="entry name" value="HIS_KIN"/>
    <property type="match status" value="1"/>
</dbReference>
<dbReference type="PROSITE" id="PS00041">
    <property type="entry name" value="HTH_ARAC_FAMILY_1"/>
    <property type="match status" value="1"/>
</dbReference>
<accession>A0A7K1Y696</accession>
<dbReference type="Gene3D" id="2.60.40.10">
    <property type="entry name" value="Immunoglobulins"/>
    <property type="match status" value="1"/>
</dbReference>
<dbReference type="EMBL" id="WVHT01000002">
    <property type="protein sequence ID" value="MXV50095.1"/>
    <property type="molecule type" value="Genomic_DNA"/>
</dbReference>
<dbReference type="Pfam" id="PF00072">
    <property type="entry name" value="Response_reg"/>
    <property type="match status" value="1"/>
</dbReference>
<keyword evidence="13" id="KW-1133">Transmembrane helix</keyword>
<dbReference type="CDD" id="cd00156">
    <property type="entry name" value="REC"/>
    <property type="match status" value="1"/>
</dbReference>
<evidence type="ECO:0000256" key="10">
    <source>
        <dbReference type="ARBA" id="ARBA00023125"/>
    </source>
</evidence>
<dbReference type="SUPFAM" id="SSF63829">
    <property type="entry name" value="Calcium-dependent phosphotriesterase"/>
    <property type="match status" value="2"/>
</dbReference>
<evidence type="ECO:0000313" key="17">
    <source>
        <dbReference type="EMBL" id="MXV50095.1"/>
    </source>
</evidence>
<dbReference type="InterPro" id="IPR003594">
    <property type="entry name" value="HATPase_dom"/>
</dbReference>
<sequence length="1355" mass="154346">MDLINPVRKLILFFTYILFVAAVSATCVAGTKYPIRYLGIEQGLSNNAVTSVYQDQYGFIWLGTYDGLNRYDGTKFKIFRNIWGDETSLKDNHIIALSGVKDKIFIGTQRGLIYYNYQDAKFYPVSFKNKQGKSQPINSNINALITTKVGDVYVATENNGLLVYSGANGDCKQLFTADLKSTYNVQALTADAGNSIWLFIKDTGVCKLENGKIRVINRSLKSATCLLSGNDKKLWIGTENGLFSYNHPQDFLSRFDESREKLSSQNIFDIKQDKSSLIWIGTNGGGVNVLDPGTKKINYILPGQQRGSLESGAVNAIYEDRNSRKWIATLRGGVNIIDNKPEIFPVYRHDPFNNNSVVNNFILSFCEDKKDNIWIGTDGGGLSYWNPAAGKFTNYTHTSQPNSLVSNFVTSVAEDYTGQIWVATFSGGIDAFDNSRHSFKHYDCYNPVTKRFDSNLWKLFEDSRHNLWAGTTRGGALYKYNRQADRFELFDHRLTNIHTIFEDKAGRLWAGNYSQLIRIDIQNRKHQYIHVGHAIRSITGDDNNILWLGSEGGGLLKFDCAKKRFTRYTQVNGLPSNTILNILIDNKGVLWCSTYSGLTRFDPATGQFKNFDVSDGLQSNQFNYNAGLKLKNGALMFGGINGFNIFYPDSISYAVSYPEIKITGLKINNKLIEGSSPYTDYSSVVELRKIQVPYDDATIAIDYASLEYSRPDKINYAYFLEGWDHGWNAVGNLKTAYYTRLNEGHYTLHIKATDTNGSWNSRQLIVDIIVLPPWYRTWWAYLIYTGIFAALVYSFLLYRTRQSNLKYEIEIANLKMEREKELNERKLSFFTNISHEFRTPLTLIINPIKDLLKQRGDKDNSELNLIYRNARRLLRLVDQLLLFRKIESENDSLKMTCINLCALCNDVYLSFVHQAKLKSIEYEFNCPDEDIQINADRDKIEIALFNLLSNAFKFTPEGGKVIMTITGVGDRANIQISDTGCGIDTSTGDKIFEKFYQTKDKSLKTGFGIGLYLVKTFIESHEGEISHTINEQGGTTFNIVLQKAQDPAAEIDNSEKSELIDELFQDDYNDKAPDDEPYNLELLISDRQAILIIDDNDEIRAYIKSIFKDNYKIYQAVNGSEGLEQIRRFLPDIVISDIMMQGIDGIELCRVIKQDSSLSHIPVILLTGDATPGLKLKGIEVGAIDFVSKPFEKDLLVARVQGILRNKTELQNYFYNEITLKYNTRNISEHHKEFLYKCVSIIENNLSDPNFDVQTIAKEMGTSYSSLFKKVKSISGQSVTSFIRFVRLRKAAEIMINTNCNVNEAALNAGFNDIKYFREHFTRLFGIKPSEFIKKHRTAFHKTYLVEKYYKYTEK</sequence>
<keyword evidence="10" id="KW-0238">DNA-binding</keyword>
<keyword evidence="9" id="KW-0805">Transcription regulation</keyword>
<dbReference type="Gene3D" id="3.40.50.2300">
    <property type="match status" value="1"/>
</dbReference>
<feature type="modified residue" description="4-aspartylphosphate" evidence="12">
    <location>
        <position position="1137"/>
    </location>
</feature>
<evidence type="ECO:0000256" key="8">
    <source>
        <dbReference type="ARBA" id="ARBA00023012"/>
    </source>
</evidence>
<keyword evidence="6" id="KW-0418">Kinase</keyword>
<gene>
    <name evidence="17" type="ORF">GS399_03855</name>
</gene>
<evidence type="ECO:0000259" key="15">
    <source>
        <dbReference type="PROSITE" id="PS50109"/>
    </source>
</evidence>
<feature type="transmembrane region" description="Helical" evidence="13">
    <location>
        <begin position="778"/>
        <end position="798"/>
    </location>
</feature>
<dbReference type="Pfam" id="PF07494">
    <property type="entry name" value="Reg_prop"/>
    <property type="match status" value="4"/>
</dbReference>
<dbReference type="GO" id="GO:0005524">
    <property type="term" value="F:ATP binding"/>
    <property type="evidence" value="ECO:0007669"/>
    <property type="project" value="UniProtKB-KW"/>
</dbReference>
<feature type="domain" description="HTH araC/xylS-type" evidence="14">
    <location>
        <begin position="1236"/>
        <end position="1335"/>
    </location>
</feature>
<dbReference type="FunFam" id="3.30.565.10:FF:000037">
    <property type="entry name" value="Hybrid sensor histidine kinase/response regulator"/>
    <property type="match status" value="1"/>
</dbReference>
<dbReference type="Pfam" id="PF02518">
    <property type="entry name" value="HATPase_c"/>
    <property type="match status" value="1"/>
</dbReference>
<comment type="catalytic activity">
    <reaction evidence="1">
        <text>ATP + protein L-histidine = ADP + protein N-phospho-L-histidine.</text>
        <dbReference type="EC" id="2.7.13.3"/>
    </reaction>
</comment>
<comment type="caution">
    <text evidence="17">The sequence shown here is derived from an EMBL/GenBank/DDBJ whole genome shotgun (WGS) entry which is preliminary data.</text>
</comment>
<dbReference type="PANTHER" id="PTHR43547:SF2">
    <property type="entry name" value="HYBRID SIGNAL TRANSDUCTION HISTIDINE KINASE C"/>
    <property type="match status" value="1"/>
</dbReference>
<dbReference type="Proteomes" id="UP000466586">
    <property type="component" value="Unassembled WGS sequence"/>
</dbReference>
<dbReference type="Gene3D" id="2.130.10.10">
    <property type="entry name" value="YVTN repeat-like/Quinoprotein amine dehydrogenase"/>
    <property type="match status" value="2"/>
</dbReference>
<dbReference type="SUPFAM" id="SSF46689">
    <property type="entry name" value="Homeodomain-like"/>
    <property type="match status" value="1"/>
</dbReference>
<dbReference type="RefSeq" id="WP_160843286.1">
    <property type="nucleotide sequence ID" value="NZ_WVHT01000002.1"/>
</dbReference>
<keyword evidence="13" id="KW-0472">Membrane</keyword>
<dbReference type="InterPro" id="IPR013783">
    <property type="entry name" value="Ig-like_fold"/>
</dbReference>
<dbReference type="InterPro" id="IPR018060">
    <property type="entry name" value="HTH_AraC"/>
</dbReference>
<evidence type="ECO:0000256" key="4">
    <source>
        <dbReference type="ARBA" id="ARBA00022679"/>
    </source>
</evidence>
<evidence type="ECO:0000256" key="3">
    <source>
        <dbReference type="ARBA" id="ARBA00022553"/>
    </source>
</evidence>
<evidence type="ECO:0000256" key="13">
    <source>
        <dbReference type="SAM" id="Phobius"/>
    </source>
</evidence>
<dbReference type="InterPro" id="IPR011110">
    <property type="entry name" value="Reg_prop"/>
</dbReference>
<evidence type="ECO:0000256" key="7">
    <source>
        <dbReference type="ARBA" id="ARBA00022840"/>
    </source>
</evidence>
<keyword evidence="7" id="KW-0067">ATP-binding</keyword>
<dbReference type="InterPro" id="IPR011123">
    <property type="entry name" value="Y_Y_Y"/>
</dbReference>
<evidence type="ECO:0000256" key="12">
    <source>
        <dbReference type="PROSITE-ProRule" id="PRU00169"/>
    </source>
</evidence>
<feature type="domain" description="Histidine kinase" evidence="15">
    <location>
        <begin position="832"/>
        <end position="1045"/>
    </location>
</feature>